<dbReference type="Proteomes" id="UP001055879">
    <property type="component" value="Linkage Group LG17"/>
</dbReference>
<accession>A0ACB8XJK2</accession>
<reference evidence="2" key="1">
    <citation type="journal article" date="2022" name="Mol. Ecol. Resour.">
        <title>The genomes of chicory, endive, great burdock and yacon provide insights into Asteraceae palaeo-polyploidization history and plant inulin production.</title>
        <authorList>
            <person name="Fan W."/>
            <person name="Wang S."/>
            <person name="Wang H."/>
            <person name="Wang A."/>
            <person name="Jiang F."/>
            <person name="Liu H."/>
            <person name="Zhao H."/>
            <person name="Xu D."/>
            <person name="Zhang Y."/>
        </authorList>
    </citation>
    <scope>NUCLEOTIDE SEQUENCE [LARGE SCALE GENOMIC DNA]</scope>
    <source>
        <strain evidence="2">cv. Niubang</strain>
    </source>
</reference>
<comment type="caution">
    <text evidence="1">The sequence shown here is derived from an EMBL/GenBank/DDBJ whole genome shotgun (WGS) entry which is preliminary data.</text>
</comment>
<sequence length="93" mass="10846">MLVTGLYRTQPGNDHINHHRYDISPPPICHSHLHPPPPPPLTFKHHNRINFNLCKFIRFSKSSLTSVIRRSVKDRIPIFCGQDLCDFFRSDSE</sequence>
<organism evidence="1 2">
    <name type="scientific">Arctium lappa</name>
    <name type="common">Greater burdock</name>
    <name type="synonym">Lappa major</name>
    <dbReference type="NCBI Taxonomy" id="4217"/>
    <lineage>
        <taxon>Eukaryota</taxon>
        <taxon>Viridiplantae</taxon>
        <taxon>Streptophyta</taxon>
        <taxon>Embryophyta</taxon>
        <taxon>Tracheophyta</taxon>
        <taxon>Spermatophyta</taxon>
        <taxon>Magnoliopsida</taxon>
        <taxon>eudicotyledons</taxon>
        <taxon>Gunneridae</taxon>
        <taxon>Pentapetalae</taxon>
        <taxon>asterids</taxon>
        <taxon>campanulids</taxon>
        <taxon>Asterales</taxon>
        <taxon>Asteraceae</taxon>
        <taxon>Carduoideae</taxon>
        <taxon>Cardueae</taxon>
        <taxon>Arctiinae</taxon>
        <taxon>Arctium</taxon>
    </lineage>
</organism>
<protein>
    <submittedName>
        <fullName evidence="1">Uncharacterized protein</fullName>
    </submittedName>
</protein>
<gene>
    <name evidence="1" type="ORF">L6452_42279</name>
</gene>
<evidence type="ECO:0000313" key="1">
    <source>
        <dbReference type="EMBL" id="KAI3667230.1"/>
    </source>
</evidence>
<name>A0ACB8XJK2_ARCLA</name>
<reference evidence="1 2" key="2">
    <citation type="journal article" date="2022" name="Mol. Ecol. Resour.">
        <title>The genomes of chicory, endive, great burdock and yacon provide insights into Asteraceae paleo-polyploidization history and plant inulin production.</title>
        <authorList>
            <person name="Fan W."/>
            <person name="Wang S."/>
            <person name="Wang H."/>
            <person name="Wang A."/>
            <person name="Jiang F."/>
            <person name="Liu H."/>
            <person name="Zhao H."/>
            <person name="Xu D."/>
            <person name="Zhang Y."/>
        </authorList>
    </citation>
    <scope>NUCLEOTIDE SEQUENCE [LARGE SCALE GENOMIC DNA]</scope>
    <source>
        <strain evidence="2">cv. Niubang</strain>
    </source>
</reference>
<evidence type="ECO:0000313" key="2">
    <source>
        <dbReference type="Proteomes" id="UP001055879"/>
    </source>
</evidence>
<proteinExistence type="predicted"/>
<dbReference type="EMBL" id="CM042063">
    <property type="protein sequence ID" value="KAI3667230.1"/>
    <property type="molecule type" value="Genomic_DNA"/>
</dbReference>
<keyword evidence="2" id="KW-1185">Reference proteome</keyword>